<dbReference type="InterPro" id="IPR016032">
    <property type="entry name" value="Sig_transdc_resp-reg_C-effctor"/>
</dbReference>
<dbReference type="PROSITE" id="PS50043">
    <property type="entry name" value="HTH_LUXR_2"/>
    <property type="match status" value="1"/>
</dbReference>
<dbReference type="Proteomes" id="UP000230390">
    <property type="component" value="Unassembled WGS sequence"/>
</dbReference>
<evidence type="ECO:0000259" key="5">
    <source>
        <dbReference type="PROSITE" id="PS50043"/>
    </source>
</evidence>
<feature type="region of interest" description="Disordered" evidence="4">
    <location>
        <begin position="266"/>
        <end position="286"/>
    </location>
</feature>
<keyword evidence="1" id="KW-0805">Transcription regulation</keyword>
<protein>
    <submittedName>
        <fullName evidence="6">Helix-turn-helix transcriptional regulator</fullName>
    </submittedName>
</protein>
<evidence type="ECO:0000313" key="7">
    <source>
        <dbReference type="Proteomes" id="UP000230390"/>
    </source>
</evidence>
<accession>A0A2G8TFD3</accession>
<dbReference type="EMBL" id="PDOC01000006">
    <property type="protein sequence ID" value="PIL44761.1"/>
    <property type="molecule type" value="Genomic_DNA"/>
</dbReference>
<sequence>MEPVVILSKFEQEYLLRAIEASVQVRDLRQFYLWTQGQLQALLPHQLMLCMQFDGADALVRLECLHAGVLGEAVQRQLCDPADGLALRLARHCRASDRLPALTGGGRRAGDATLELFRRELQLAGFDNLVVHGSGRLAGAATLFALCGWKAAPSTRHAYFLALLLPHLHMALLRLSESGVRAAALDAADTIARPLSARETEILGWVREGKSNYEVGCILGISALTVKNHLQRIYRTLGVSNRTHALSRCMSLHLFEQSAGGAALSASGTAERRVTTPGRARRAPTR</sequence>
<keyword evidence="7" id="KW-1185">Reference proteome</keyword>
<dbReference type="PRINTS" id="PR00038">
    <property type="entry name" value="HTHLUXR"/>
</dbReference>
<dbReference type="GO" id="GO:0006355">
    <property type="term" value="P:regulation of DNA-templated transcription"/>
    <property type="evidence" value="ECO:0007669"/>
    <property type="project" value="InterPro"/>
</dbReference>
<dbReference type="InterPro" id="IPR017470">
    <property type="entry name" value="Tscrpt_reg_EpsA"/>
</dbReference>
<dbReference type="AlphaFoldDB" id="A0A2G8TFD3"/>
<dbReference type="Pfam" id="PF00196">
    <property type="entry name" value="GerE"/>
    <property type="match status" value="1"/>
</dbReference>
<feature type="domain" description="HTH luxR-type" evidence="5">
    <location>
        <begin position="188"/>
        <end position="253"/>
    </location>
</feature>
<proteinExistence type="predicted"/>
<dbReference type="RefSeq" id="WP_099788821.1">
    <property type="nucleotide sequence ID" value="NZ_JBHLYV010000004.1"/>
</dbReference>
<evidence type="ECO:0000256" key="1">
    <source>
        <dbReference type="ARBA" id="ARBA00023015"/>
    </source>
</evidence>
<evidence type="ECO:0000256" key="3">
    <source>
        <dbReference type="ARBA" id="ARBA00023163"/>
    </source>
</evidence>
<dbReference type="GO" id="GO:0003677">
    <property type="term" value="F:DNA binding"/>
    <property type="evidence" value="ECO:0007669"/>
    <property type="project" value="UniProtKB-KW"/>
</dbReference>
<dbReference type="Gene3D" id="1.10.10.10">
    <property type="entry name" value="Winged helix-like DNA-binding domain superfamily/Winged helix DNA-binding domain"/>
    <property type="match status" value="1"/>
</dbReference>
<dbReference type="SUPFAM" id="SSF46894">
    <property type="entry name" value="C-terminal effector domain of the bipartite response regulators"/>
    <property type="match status" value="1"/>
</dbReference>
<gene>
    <name evidence="6" type="ORF">CR105_12680</name>
</gene>
<keyword evidence="2" id="KW-0238">DNA-binding</keyword>
<keyword evidence="3" id="KW-0804">Transcription</keyword>
<dbReference type="NCBIfam" id="TIGR03020">
    <property type="entry name" value="EpsA"/>
    <property type="match status" value="1"/>
</dbReference>
<dbReference type="SMART" id="SM00421">
    <property type="entry name" value="HTH_LUXR"/>
    <property type="match status" value="1"/>
</dbReference>
<evidence type="ECO:0000256" key="4">
    <source>
        <dbReference type="SAM" id="MobiDB-lite"/>
    </source>
</evidence>
<dbReference type="OrthoDB" id="135231at2"/>
<evidence type="ECO:0000256" key="2">
    <source>
        <dbReference type="ARBA" id="ARBA00023125"/>
    </source>
</evidence>
<name>A0A2G8TFD3_9BURK</name>
<dbReference type="InterPro" id="IPR000792">
    <property type="entry name" value="Tscrpt_reg_LuxR_C"/>
</dbReference>
<organism evidence="6 7">
    <name type="scientific">Massilia eurypsychrophila</name>
    <dbReference type="NCBI Taxonomy" id="1485217"/>
    <lineage>
        <taxon>Bacteria</taxon>
        <taxon>Pseudomonadati</taxon>
        <taxon>Pseudomonadota</taxon>
        <taxon>Betaproteobacteria</taxon>
        <taxon>Burkholderiales</taxon>
        <taxon>Oxalobacteraceae</taxon>
        <taxon>Telluria group</taxon>
        <taxon>Massilia</taxon>
    </lineage>
</organism>
<dbReference type="CDD" id="cd06170">
    <property type="entry name" value="LuxR_C_like"/>
    <property type="match status" value="1"/>
</dbReference>
<reference evidence="6 7" key="1">
    <citation type="submission" date="2017-10" db="EMBL/GenBank/DDBJ databases">
        <title>Massilia psychrophilum sp. nov., a novel purple-pigmented bacterium isolated from Tianshan glacier, Xinjiang Municipality, China.</title>
        <authorList>
            <person name="Wang H."/>
        </authorList>
    </citation>
    <scope>NUCLEOTIDE SEQUENCE [LARGE SCALE GENOMIC DNA]</scope>
    <source>
        <strain evidence="6 7">JCM 30074</strain>
    </source>
</reference>
<dbReference type="PANTHER" id="PTHR44688">
    <property type="entry name" value="DNA-BINDING TRANSCRIPTIONAL ACTIVATOR DEVR_DOSR"/>
    <property type="match status" value="1"/>
</dbReference>
<dbReference type="InterPro" id="IPR036388">
    <property type="entry name" value="WH-like_DNA-bd_sf"/>
</dbReference>
<dbReference type="PANTHER" id="PTHR44688:SF16">
    <property type="entry name" value="DNA-BINDING TRANSCRIPTIONAL ACTIVATOR DEVR_DOSR"/>
    <property type="match status" value="1"/>
</dbReference>
<evidence type="ECO:0000313" key="6">
    <source>
        <dbReference type="EMBL" id="PIL44761.1"/>
    </source>
</evidence>
<comment type="caution">
    <text evidence="6">The sequence shown here is derived from an EMBL/GenBank/DDBJ whole genome shotgun (WGS) entry which is preliminary data.</text>
</comment>